<dbReference type="AlphaFoldDB" id="A0A9P0AG95"/>
<proteinExistence type="inferred from homology"/>
<evidence type="ECO:0000256" key="1">
    <source>
        <dbReference type="ARBA" id="ARBA00008383"/>
    </source>
</evidence>
<dbReference type="InterPro" id="IPR044855">
    <property type="entry name" value="CoA-Trfase_III_dom3_sf"/>
</dbReference>
<dbReference type="Proteomes" id="UP001152759">
    <property type="component" value="Chromosome 7"/>
</dbReference>
<keyword evidence="4" id="KW-1185">Reference proteome</keyword>
<dbReference type="GO" id="GO:0047369">
    <property type="term" value="F:succinate-hydroxymethylglutarate CoA-transferase activity"/>
    <property type="evidence" value="ECO:0007669"/>
    <property type="project" value="TreeGrafter"/>
</dbReference>
<dbReference type="PANTHER" id="PTHR48207">
    <property type="entry name" value="SUCCINATE--HYDROXYMETHYLGLUTARATE COA-TRANSFERASE"/>
    <property type="match status" value="1"/>
</dbReference>
<evidence type="ECO:0000313" key="3">
    <source>
        <dbReference type="EMBL" id="CAH0393922.1"/>
    </source>
</evidence>
<dbReference type="EMBL" id="OU963868">
    <property type="protein sequence ID" value="CAH0393922.1"/>
    <property type="molecule type" value="Genomic_DNA"/>
</dbReference>
<sequence length="490" mass="54283">MFLFCVTVFHIANSTLNLRPKPQDETSLIFCPPPVFFSNRQLKSVISDQTGNHTFSDPGRSAWKMWVRPLARRLLPKLQDDPLCRLVSQEKRDSPLAGVRVLDLTRIIAGPYCSMILGDLGAEVIKIEEVRGGDEARKWGAPVPSAPGLTCYFSAVNRNKKSVCVNFKTPQGQELLHDLARESDVLIENYTPGVLDRYRLGYDQIREIAPRVVYCSVTGYGSRGPYKNKPGYDVIAASLGGLLHITGPEDGAPCKVGVPVTDMMTGLYAHGAILAALLHRQKTGQGQKVECDLLSTQLSSLINVASNYLNAGMHAKRWGTAHVDVVPYEVFETKDGHLTLGTGSDKQFARLCELMELREMVEDERFKTNADRVANRKVLIPALKERLRTKTTASWLEIFRDAPFPHAPVNTIQQVFDDPHVREIGIVEEVESANGGRLKVVGPAVQYSAASNQVRSPPPLLGQHTHQVLQSVLRLTDQQIQALRDGAHIR</sequence>
<dbReference type="Gene3D" id="3.30.1540.10">
    <property type="entry name" value="formyl-coa transferase, domain 3"/>
    <property type="match status" value="1"/>
</dbReference>
<dbReference type="PANTHER" id="PTHR48207:SF3">
    <property type="entry name" value="SUCCINATE--HYDROXYMETHYLGLUTARATE COA-TRANSFERASE"/>
    <property type="match status" value="1"/>
</dbReference>
<comment type="similarity">
    <text evidence="1">Belongs to the CoA-transferase III family.</text>
</comment>
<dbReference type="InterPro" id="IPR003673">
    <property type="entry name" value="CoA-Trfase_fam_III"/>
</dbReference>
<dbReference type="SUPFAM" id="SSF89796">
    <property type="entry name" value="CoA-transferase family III (CaiB/BaiF)"/>
    <property type="match status" value="1"/>
</dbReference>
<evidence type="ECO:0000256" key="2">
    <source>
        <dbReference type="ARBA" id="ARBA00022679"/>
    </source>
</evidence>
<gene>
    <name evidence="3" type="ORF">BEMITA_LOCUS12275</name>
</gene>
<protein>
    <submittedName>
        <fullName evidence="3">Uncharacterized protein</fullName>
    </submittedName>
</protein>
<dbReference type="InterPro" id="IPR050483">
    <property type="entry name" value="CoA-transferase_III_domain"/>
</dbReference>
<name>A0A9P0AG95_BEMTA</name>
<dbReference type="Pfam" id="PF02515">
    <property type="entry name" value="CoA_transf_3"/>
    <property type="match status" value="1"/>
</dbReference>
<evidence type="ECO:0000313" key="4">
    <source>
        <dbReference type="Proteomes" id="UP001152759"/>
    </source>
</evidence>
<dbReference type="InterPro" id="IPR023606">
    <property type="entry name" value="CoA-Trfase_III_dom_1_sf"/>
</dbReference>
<reference evidence="3" key="1">
    <citation type="submission" date="2021-12" db="EMBL/GenBank/DDBJ databases">
        <authorList>
            <person name="King R."/>
        </authorList>
    </citation>
    <scope>NUCLEOTIDE SEQUENCE</scope>
</reference>
<organism evidence="3 4">
    <name type="scientific">Bemisia tabaci</name>
    <name type="common">Sweetpotato whitefly</name>
    <name type="synonym">Aleurodes tabaci</name>
    <dbReference type="NCBI Taxonomy" id="7038"/>
    <lineage>
        <taxon>Eukaryota</taxon>
        <taxon>Metazoa</taxon>
        <taxon>Ecdysozoa</taxon>
        <taxon>Arthropoda</taxon>
        <taxon>Hexapoda</taxon>
        <taxon>Insecta</taxon>
        <taxon>Pterygota</taxon>
        <taxon>Neoptera</taxon>
        <taxon>Paraneoptera</taxon>
        <taxon>Hemiptera</taxon>
        <taxon>Sternorrhyncha</taxon>
        <taxon>Aleyrodoidea</taxon>
        <taxon>Aleyrodidae</taxon>
        <taxon>Aleyrodinae</taxon>
        <taxon>Bemisia</taxon>
    </lineage>
</organism>
<accession>A0A9P0AG95</accession>
<keyword evidence="2" id="KW-0808">Transferase</keyword>
<dbReference type="Gene3D" id="3.40.50.10540">
    <property type="entry name" value="Crotonobetainyl-coa:carnitine coa-transferase, domain 1"/>
    <property type="match status" value="1"/>
</dbReference>
<dbReference type="GO" id="GO:0005739">
    <property type="term" value="C:mitochondrion"/>
    <property type="evidence" value="ECO:0007669"/>
    <property type="project" value="TreeGrafter"/>
</dbReference>